<keyword evidence="3" id="KW-1185">Reference proteome</keyword>
<dbReference type="InterPro" id="IPR016040">
    <property type="entry name" value="NAD(P)-bd_dom"/>
</dbReference>
<dbReference type="SUPFAM" id="SSF51735">
    <property type="entry name" value="NAD(P)-binding Rossmann-fold domains"/>
    <property type="match status" value="1"/>
</dbReference>
<dbReference type="Pfam" id="PF13460">
    <property type="entry name" value="NAD_binding_10"/>
    <property type="match status" value="1"/>
</dbReference>
<dbReference type="Gene3D" id="3.40.50.720">
    <property type="entry name" value="NAD(P)-binding Rossmann-like Domain"/>
    <property type="match status" value="1"/>
</dbReference>
<dbReference type="InterPro" id="IPR051606">
    <property type="entry name" value="Polyketide_Oxido-like"/>
</dbReference>
<proteinExistence type="predicted"/>
<dbReference type="PANTHER" id="PTHR43355">
    <property type="entry name" value="FLAVIN REDUCTASE (NADPH)"/>
    <property type="match status" value="1"/>
</dbReference>
<dbReference type="AlphaFoldDB" id="A0A3M8CLW2"/>
<dbReference type="GO" id="GO:0016646">
    <property type="term" value="F:oxidoreductase activity, acting on the CH-NH group of donors, NAD or NADP as acceptor"/>
    <property type="evidence" value="ECO:0007669"/>
    <property type="project" value="TreeGrafter"/>
</dbReference>
<dbReference type="PANTHER" id="PTHR43355:SF2">
    <property type="entry name" value="FLAVIN REDUCTASE (NADPH)"/>
    <property type="match status" value="1"/>
</dbReference>
<organism evidence="2 3">
    <name type="scientific">Brevibacillus invocatus</name>
    <dbReference type="NCBI Taxonomy" id="173959"/>
    <lineage>
        <taxon>Bacteria</taxon>
        <taxon>Bacillati</taxon>
        <taxon>Bacillota</taxon>
        <taxon>Bacilli</taxon>
        <taxon>Bacillales</taxon>
        <taxon>Paenibacillaceae</taxon>
        <taxon>Brevibacillus</taxon>
    </lineage>
</organism>
<gene>
    <name evidence="2" type="ORF">EDM52_02360</name>
</gene>
<evidence type="ECO:0000313" key="2">
    <source>
        <dbReference type="EMBL" id="RNB76521.1"/>
    </source>
</evidence>
<accession>A0A3M8CLW2</accession>
<comment type="caution">
    <text evidence="2">The sequence shown here is derived from an EMBL/GenBank/DDBJ whole genome shotgun (WGS) entry which is preliminary data.</text>
</comment>
<reference evidence="2 3" key="1">
    <citation type="submission" date="2018-10" db="EMBL/GenBank/DDBJ databases">
        <title>Phylogenomics of Brevibacillus.</title>
        <authorList>
            <person name="Dunlap C."/>
        </authorList>
    </citation>
    <scope>NUCLEOTIDE SEQUENCE [LARGE SCALE GENOMIC DNA]</scope>
    <source>
        <strain evidence="2 3">JCM 12215</strain>
    </source>
</reference>
<evidence type="ECO:0000259" key="1">
    <source>
        <dbReference type="Pfam" id="PF13460"/>
    </source>
</evidence>
<sequence length="227" mass="25383">MLNTNITRLIINIQSSFYLVCGWCQRRWYYPNKPVILSVQDIGLFSIKRGLAYKIRTLLAVPLFDLNAEDLQAYDVVVNAFGAAPGQEHLHVEAGRVLIQALKGLARTRLIVVGGAGSLFVDEAKTVRLMDTAEFPKEYYATASNQGQNLQDLQQSADVQWTFISPAAFFDPQGKQTGSYKKGKDHLITNEKGQSYVSYADYAVAVLDEIESPQHKNERFTVVSESE</sequence>
<evidence type="ECO:0000313" key="3">
    <source>
        <dbReference type="Proteomes" id="UP000282028"/>
    </source>
</evidence>
<feature type="domain" description="NAD(P)-binding" evidence="1">
    <location>
        <begin position="70"/>
        <end position="209"/>
    </location>
</feature>
<dbReference type="InterPro" id="IPR036291">
    <property type="entry name" value="NAD(P)-bd_dom_sf"/>
</dbReference>
<protein>
    <submittedName>
        <fullName evidence="2">NAD(P)-dependent oxidoreductase</fullName>
    </submittedName>
</protein>
<dbReference type="Proteomes" id="UP000282028">
    <property type="component" value="Unassembled WGS sequence"/>
</dbReference>
<dbReference type="EMBL" id="RHHR01000006">
    <property type="protein sequence ID" value="RNB76521.1"/>
    <property type="molecule type" value="Genomic_DNA"/>
</dbReference>
<dbReference type="OrthoDB" id="9785372at2"/>
<name>A0A3M8CLW2_9BACL</name>